<evidence type="ECO:0000313" key="2">
    <source>
        <dbReference type="Proteomes" id="UP001271007"/>
    </source>
</evidence>
<sequence length="74" mass="8311">MAGAIDPAELGLPQRAIVSGDYMRRPCLLRVDCLTVRQHPQYWATAQIEKDARHARARVSRQAKPLLQMQEAGV</sequence>
<protein>
    <submittedName>
        <fullName evidence="1">Uncharacterized protein</fullName>
    </submittedName>
</protein>
<dbReference type="EMBL" id="JAWDJX010000010">
    <property type="protein sequence ID" value="KAK3054810.1"/>
    <property type="molecule type" value="Genomic_DNA"/>
</dbReference>
<dbReference type="Proteomes" id="UP001271007">
    <property type="component" value="Unassembled WGS sequence"/>
</dbReference>
<comment type="caution">
    <text evidence="1">The sequence shown here is derived from an EMBL/GenBank/DDBJ whole genome shotgun (WGS) entry which is preliminary data.</text>
</comment>
<dbReference type="AlphaFoldDB" id="A0AAJ0GD28"/>
<organism evidence="1 2">
    <name type="scientific">Extremus antarcticus</name>
    <dbReference type="NCBI Taxonomy" id="702011"/>
    <lineage>
        <taxon>Eukaryota</taxon>
        <taxon>Fungi</taxon>
        <taxon>Dikarya</taxon>
        <taxon>Ascomycota</taxon>
        <taxon>Pezizomycotina</taxon>
        <taxon>Dothideomycetes</taxon>
        <taxon>Dothideomycetidae</taxon>
        <taxon>Mycosphaerellales</taxon>
        <taxon>Extremaceae</taxon>
        <taxon>Extremus</taxon>
    </lineage>
</organism>
<proteinExistence type="predicted"/>
<accession>A0AAJ0GD28</accession>
<reference evidence="1" key="1">
    <citation type="submission" date="2023-04" db="EMBL/GenBank/DDBJ databases">
        <title>Black Yeasts Isolated from many extreme environments.</title>
        <authorList>
            <person name="Coleine C."/>
            <person name="Stajich J.E."/>
            <person name="Selbmann L."/>
        </authorList>
    </citation>
    <scope>NUCLEOTIDE SEQUENCE</scope>
    <source>
        <strain evidence="1">CCFEE 5312</strain>
    </source>
</reference>
<evidence type="ECO:0000313" key="1">
    <source>
        <dbReference type="EMBL" id="KAK3054810.1"/>
    </source>
</evidence>
<keyword evidence="2" id="KW-1185">Reference proteome</keyword>
<name>A0AAJ0GD28_9PEZI</name>
<gene>
    <name evidence="1" type="ORF">LTR09_003968</name>
</gene>